<name>D0A2K1_TRYB9</name>
<dbReference type="Proteomes" id="UP000002316">
    <property type="component" value="Chromosome 10"/>
</dbReference>
<gene>
    <name evidence="2" type="ORF">TbgDal_X5800</name>
</gene>
<dbReference type="AlphaFoldDB" id="D0A2K1"/>
<keyword evidence="1" id="KW-0472">Membrane</keyword>
<evidence type="ECO:0000256" key="1">
    <source>
        <dbReference type="SAM" id="Phobius"/>
    </source>
</evidence>
<dbReference type="EMBL" id="FN554973">
    <property type="protein sequence ID" value="CBH15495.1"/>
    <property type="molecule type" value="Genomic_DNA"/>
</dbReference>
<dbReference type="GeneID" id="23865672"/>
<organism evidence="2 3">
    <name type="scientific">Trypanosoma brucei gambiense (strain MHOM/CI/86/DAL972)</name>
    <dbReference type="NCBI Taxonomy" id="679716"/>
    <lineage>
        <taxon>Eukaryota</taxon>
        <taxon>Discoba</taxon>
        <taxon>Euglenozoa</taxon>
        <taxon>Kinetoplastea</taxon>
        <taxon>Metakinetoplastina</taxon>
        <taxon>Trypanosomatida</taxon>
        <taxon>Trypanosomatidae</taxon>
        <taxon>Trypanosoma</taxon>
    </lineage>
</organism>
<evidence type="ECO:0000313" key="2">
    <source>
        <dbReference type="EMBL" id="CBH15495.1"/>
    </source>
</evidence>
<proteinExistence type="predicted"/>
<sequence length="112" mass="13096">MFHFPGNYTPLPLLKAAGGKKKRMAPLKNMPVNHKSIPLCVFTLLALLFFFSPARLFNNVLLCCITDAVWRLCRRNSKRKVNVYIYVCIYMFSFPFISCLCMYYFFTLFEGI</sequence>
<keyword evidence="1" id="KW-0812">Transmembrane</keyword>
<keyword evidence="1" id="KW-1133">Transmembrane helix</keyword>
<evidence type="ECO:0000313" key="3">
    <source>
        <dbReference type="Proteomes" id="UP000002316"/>
    </source>
</evidence>
<dbReference type="KEGG" id="tbg:TbgDal_X5800"/>
<reference evidence="3" key="1">
    <citation type="journal article" date="2010" name="PLoS Negl. Trop. Dis.">
        <title>The genome sequence of Trypanosoma brucei gambiense, causative agent of chronic human african trypanosomiasis.</title>
        <authorList>
            <person name="Jackson A.P."/>
            <person name="Sanders M."/>
            <person name="Berry A."/>
            <person name="McQuillan J."/>
            <person name="Aslett M.A."/>
            <person name="Quail M.A."/>
            <person name="Chukualim B."/>
            <person name="Capewell P."/>
            <person name="MacLeod A."/>
            <person name="Melville S.E."/>
            <person name="Gibson W."/>
            <person name="Barry J.D."/>
            <person name="Berriman M."/>
            <person name="Hertz-Fowler C."/>
        </authorList>
    </citation>
    <scope>NUCLEOTIDE SEQUENCE [LARGE SCALE GENOMIC DNA]</scope>
    <source>
        <strain evidence="3">MHOM/CI/86/DAL972</strain>
    </source>
</reference>
<feature type="transmembrane region" description="Helical" evidence="1">
    <location>
        <begin position="85"/>
        <end position="106"/>
    </location>
</feature>
<accession>D0A2K1</accession>
<dbReference type="RefSeq" id="XP_011777759.1">
    <property type="nucleotide sequence ID" value="XM_011779457.1"/>
</dbReference>
<protein>
    <submittedName>
        <fullName evidence="2">Uncharacterized protein</fullName>
    </submittedName>
</protein>